<name>A0ABY6KL37_9ARAC</name>
<sequence>MPLKAHLDLSESFSQLDNAAFPYFTIQSLDVILRNKRRRVFQITIWSKVQEAALSDTDSAFAGRRLFAQWCSWRGVRGCIPNVDCGIRRSYLGPNQRLSVVQNVLRRPRRCERRRACRTPEHFNNRRKN</sequence>
<proteinExistence type="predicted"/>
<gene>
    <name evidence="1" type="ORF">LAZ67_6002414</name>
</gene>
<dbReference type="EMBL" id="CP092868">
    <property type="protein sequence ID" value="UYV69097.1"/>
    <property type="molecule type" value="Genomic_DNA"/>
</dbReference>
<dbReference type="Proteomes" id="UP001235939">
    <property type="component" value="Chromosome 06"/>
</dbReference>
<accession>A0ABY6KL37</accession>
<keyword evidence="2" id="KW-1185">Reference proteome</keyword>
<protein>
    <submittedName>
        <fullName evidence="1">Uncharacterized protein</fullName>
    </submittedName>
</protein>
<evidence type="ECO:0000313" key="2">
    <source>
        <dbReference type="Proteomes" id="UP001235939"/>
    </source>
</evidence>
<organism evidence="1 2">
    <name type="scientific">Cordylochernes scorpioides</name>
    <dbReference type="NCBI Taxonomy" id="51811"/>
    <lineage>
        <taxon>Eukaryota</taxon>
        <taxon>Metazoa</taxon>
        <taxon>Ecdysozoa</taxon>
        <taxon>Arthropoda</taxon>
        <taxon>Chelicerata</taxon>
        <taxon>Arachnida</taxon>
        <taxon>Pseudoscorpiones</taxon>
        <taxon>Cheliferoidea</taxon>
        <taxon>Chernetidae</taxon>
        <taxon>Cordylochernes</taxon>
    </lineage>
</organism>
<evidence type="ECO:0000313" key="1">
    <source>
        <dbReference type="EMBL" id="UYV69097.1"/>
    </source>
</evidence>
<reference evidence="1 2" key="1">
    <citation type="submission" date="2022-01" db="EMBL/GenBank/DDBJ databases">
        <title>A chromosomal length assembly of Cordylochernes scorpioides.</title>
        <authorList>
            <person name="Zeh D."/>
            <person name="Zeh J."/>
        </authorList>
    </citation>
    <scope>NUCLEOTIDE SEQUENCE [LARGE SCALE GENOMIC DNA]</scope>
    <source>
        <strain evidence="1">IN4F17</strain>
        <tissue evidence="1">Whole Body</tissue>
    </source>
</reference>